<keyword evidence="6" id="KW-0256">Endoplasmic reticulum</keyword>
<evidence type="ECO:0000256" key="10">
    <source>
        <dbReference type="ARBA" id="ARBA00024479"/>
    </source>
</evidence>
<dbReference type="CDD" id="cd06222">
    <property type="entry name" value="RNase_H_like"/>
    <property type="match status" value="1"/>
</dbReference>
<sequence length="2171" mass="239851">MGPCPILTPPDIFPSSGIYTNMDYLFWRRPNIDNGEEDCDPFPWIIWFIWKARNEKLFRGIDRDPLGTVRHAEAECRAWHQANTKAPQPSTAGTQARRLRDVCIVDGSWHQDQTLSGYGWIWLDSEGNQRLLGLHNQPRRISPLHTELEALLWAMQCVAQHSNAQAFGTDCQDVIKMIEKPEDWPKFSTELQEFSRLQSLFSHFSLSFLPRSFVTKADHLARQARLFTRPLSFWLFYSGVGNHTNSSLRGNTMFPWNFAKSAEAAFSRWAVKRVVKFLLKKKLGKLILGDIDLDQLDIQLRDGTIQLSDLAINVDYLNDKFDAPLLIKEGSVGSLLVKMPWKTNGCQVEIDELELVLAPRLESNASSSNEATTSTSTSNREDSNNIRLGLGKHENEMLVTAANSASIDVHEGVKTVAKIVKWFLTSFHVKIKNLIIAFDPDFGKEQNEAGPRPKLVLRMTEIECGISEERVSTNEVSPDSFLGINRLANCVKFQGAVVELLNMDDDDNGEKTCGEKTSNDVTLIMTGEGGGFSGSLNLSIPWRNGSLDIRKVDADMCIDPVELRFQPSTIRWFLRLWKTFIGFRSDCCPSVSHSDSSTDSPVIPINVMVTPPATSSLSGGQEVEPTPALQFIPDWFPSSFSKKEEDGEVDIGASVDQFFECFDAMRSYQSAFGSQGMWNWTSSVFTAINAASSLASGSLILPSEQKHVETSCKVSFAGVSVVLFFQDEENWKNVSTGIHYLGVELRDISVSFQVSPQDIRLEGEINSMEIADYFQAGNVVDTANAEYQSSLIKSLQAKIQTTLPPCASSDMNSGSERLSEIVSDGFLFCNKSIAVKTLLLTAAGGNGFQFLVNFRSSKASSKGSNSFSLSLPPTTLWLNLHSVEMLVNLFNDVSESIPITSHGRNQVASSSKSESLRGTVFICNARAILCFPFENTSAMLCNSLGEEFIVVDLSSSLPSDKERRKKGSPGEMYFTSATRSICFSVGDASIYLVTSDLKDSEANSYRMQGEFSAYSILLTNNKTNRQLSTIGMFWQDKRMVSPWLVERAKMLATKEESIQTDKSGGNGLEFAAVATAKDQEDIYSQARKEIIVASSFCLYVHLLPLAIRLDSWQYKKLCNLVDQGKNWLSRMAANTAEKTEESTAGKTEDSAVCQTSLVVECDSIDILVRPEARIGIKNQLQIELPGSWIQLNLGVQKLNVMSVSNLGSISGADFFWLAHGEGTLWGSVTGLPDQELLLLSCSNSAIKRGNGGGSNALSSRLAGLDILHLQEPESCYDYLAVSVRGCTISAVGGRLDWIDVASSFFTFQVEENSQERNSSSSSGSSFTLNLVDVGVSYEPHHENTDHSPQSSDPWVACLVAASSFTLSKTSLVDSKRNDYRIRIQDLGLLLSVDLDLSRLDGTYSSEHLHEIGYVKVANEALIEATLRINSESGLLWEFECSKSHLLLETCSDTTSALIRLATQLQQLLAPDLEESAVHLQTRWDNIQQANARNDFDISDRLSSSDSSGEMRNLRLDSETETGVIGLINEINEDAFQFDVNPSIQSDYLECQNDYMSSHGQARNSVPATLEKLPSNQFMCGSSSRLQPESSQIFLEKDGLPEIIEDYCLSEYHPSSEVPQEGDSSGRPLFLETDLRRGNSGWYDDGSLTILEDHVSEATEEDHEEHILDGEFSSFGVTSYSAVAAIGRILLKNIDLKWRIYSGSDWHDSRKKGEVYKNMTGRDTTSCLELELSGVQFLYESFPIGGLCTSKLSLMVQDFYLYDRSKAAPWTLVLGYYNSKDHPRDSSSNAFKLELKAVRPDPDTPLEENRLRVALLPILLHLHQSQLDFLISFFGANNVEKPVVSVGDSGGSTLSVSVKGHNIIEEALLPYFQKFDIWPVSVRVDYSPHHVDLAALTGGKYAELVNLVPWKGIELQLKHVHAAGIYGWGNVCETILGEWLEDISQNQIHQLLKGIPTVRSLSALYAGAAKLVSSPVESYRKDRRLVKGVQRGTIAFLRSVSLEAVGLGVHLAGGAHDILLRAEYIFASAPSSPQPQGKTKTNVRHNQPRNAKQGMLQACENIGDGIGKSASALVRTPLKKYQRGDGAGSAFATVVQGVPTAAIAPASACARAVHSALVGIRNSLDPEHKKESREKLRDQDLAFDPHLLILFLICLIQIINVGVRSLLHLACI</sequence>
<protein>
    <recommendedName>
        <fullName evidence="4">Autophagy-related protein 2</fullName>
    </recommendedName>
</protein>
<dbReference type="GO" id="GO:0000045">
    <property type="term" value="P:autophagosome assembly"/>
    <property type="evidence" value="ECO:0007669"/>
    <property type="project" value="TreeGrafter"/>
</dbReference>
<dbReference type="InterPro" id="IPR026849">
    <property type="entry name" value="ATG2"/>
</dbReference>
<keyword evidence="5" id="KW-0813">Transport</keyword>
<dbReference type="InterPro" id="IPR002156">
    <property type="entry name" value="RNaseH_domain"/>
</dbReference>
<evidence type="ECO:0000256" key="12">
    <source>
        <dbReference type="SAM" id="MobiDB-lite"/>
    </source>
</evidence>
<evidence type="ECO:0000256" key="7">
    <source>
        <dbReference type="ARBA" id="ARBA00023006"/>
    </source>
</evidence>
<dbReference type="GO" id="GO:0043495">
    <property type="term" value="F:protein-membrane adaptor activity"/>
    <property type="evidence" value="ECO:0007669"/>
    <property type="project" value="TreeGrafter"/>
</dbReference>
<feature type="domain" description="RNase H type-1" evidence="14">
    <location>
        <begin position="105"/>
        <end position="224"/>
    </location>
</feature>
<dbReference type="InterPro" id="IPR044730">
    <property type="entry name" value="RNase_H-like_dom_plant"/>
</dbReference>
<comment type="catalytic activity">
    <reaction evidence="11">
        <text>a 1,2-diacyl-sn-glycero-3-phosphoethanolamine(in) = a 1,2-diacyl-sn-glycero-3-phosphoethanolamine(out)</text>
        <dbReference type="Rhea" id="RHEA:38895"/>
        <dbReference type="ChEBI" id="CHEBI:64612"/>
    </reaction>
</comment>
<dbReference type="GO" id="GO:0061723">
    <property type="term" value="P:glycophagy"/>
    <property type="evidence" value="ECO:0007669"/>
    <property type="project" value="TreeGrafter"/>
</dbReference>
<dbReference type="SUPFAM" id="SSF53098">
    <property type="entry name" value="Ribonuclease H-like"/>
    <property type="match status" value="1"/>
</dbReference>
<dbReference type="GO" id="GO:0000422">
    <property type="term" value="P:autophagy of mitochondrion"/>
    <property type="evidence" value="ECO:0007669"/>
    <property type="project" value="TreeGrafter"/>
</dbReference>
<dbReference type="GO" id="GO:0061709">
    <property type="term" value="P:reticulophagy"/>
    <property type="evidence" value="ECO:0007669"/>
    <property type="project" value="TreeGrafter"/>
</dbReference>
<dbReference type="PANTHER" id="PTHR13190:SF1">
    <property type="entry name" value="AUTOPHAGY-RELATED 2, ISOFORM A"/>
    <property type="match status" value="1"/>
</dbReference>
<feature type="region of interest" description="Disordered" evidence="12">
    <location>
        <begin position="364"/>
        <end position="386"/>
    </location>
</feature>
<evidence type="ECO:0000313" key="16">
    <source>
        <dbReference type="Proteomes" id="UP000467841"/>
    </source>
</evidence>
<dbReference type="InterPro" id="IPR036397">
    <property type="entry name" value="RNaseH_sf"/>
</dbReference>
<keyword evidence="8" id="KW-0445">Lipid transport</keyword>
<dbReference type="GO" id="GO:0061908">
    <property type="term" value="C:phagophore"/>
    <property type="evidence" value="ECO:0007669"/>
    <property type="project" value="TreeGrafter"/>
</dbReference>
<evidence type="ECO:0000256" key="5">
    <source>
        <dbReference type="ARBA" id="ARBA00022448"/>
    </source>
</evidence>
<keyword evidence="7" id="KW-0072">Autophagy</keyword>
<dbReference type="GO" id="GO:0004523">
    <property type="term" value="F:RNA-DNA hybrid ribonuclease activity"/>
    <property type="evidence" value="ECO:0007669"/>
    <property type="project" value="InterPro"/>
</dbReference>
<dbReference type="GO" id="GO:0003676">
    <property type="term" value="F:nucleic acid binding"/>
    <property type="evidence" value="ECO:0007669"/>
    <property type="project" value="InterPro"/>
</dbReference>
<dbReference type="InterPro" id="IPR012337">
    <property type="entry name" value="RNaseH-like_sf"/>
</dbReference>
<dbReference type="GO" id="GO:0005789">
    <property type="term" value="C:endoplasmic reticulum membrane"/>
    <property type="evidence" value="ECO:0007669"/>
    <property type="project" value="UniProtKB-SubCell"/>
</dbReference>
<dbReference type="GO" id="GO:0006869">
    <property type="term" value="P:lipid transport"/>
    <property type="evidence" value="ECO:0007669"/>
    <property type="project" value="UniProtKB-KW"/>
</dbReference>
<gene>
    <name evidence="15" type="ORF">MERR_LOCUS18003</name>
</gene>
<evidence type="ECO:0000256" key="11">
    <source>
        <dbReference type="ARBA" id="ARBA00024615"/>
    </source>
</evidence>
<dbReference type="Pfam" id="PF13456">
    <property type="entry name" value="RVT_3"/>
    <property type="match status" value="1"/>
</dbReference>
<dbReference type="Gene3D" id="3.30.420.10">
    <property type="entry name" value="Ribonuclease H-like superfamily/Ribonuclease H"/>
    <property type="match status" value="1"/>
</dbReference>
<evidence type="ECO:0000256" key="13">
    <source>
        <dbReference type="SAM" id="Phobius"/>
    </source>
</evidence>
<reference evidence="15" key="1">
    <citation type="submission" date="2020-01" db="EMBL/GenBank/DDBJ databases">
        <authorList>
            <person name="Mishra B."/>
        </authorList>
    </citation>
    <scope>NUCLEOTIDE SEQUENCE [LARGE SCALE GENOMIC DNA]</scope>
</reference>
<dbReference type="Pfam" id="PF13329">
    <property type="entry name" value="ATG2_CAD"/>
    <property type="match status" value="2"/>
</dbReference>
<comment type="catalytic activity">
    <reaction evidence="10">
        <text>a 1,2-diacyl-sn-glycero-3-phospho-L-serine(in) = a 1,2-diacyl-sn-glycero-3-phospho-L-serine(out)</text>
        <dbReference type="Rhea" id="RHEA:38663"/>
        <dbReference type="ChEBI" id="CHEBI:57262"/>
    </reaction>
</comment>
<dbReference type="GO" id="GO:0032266">
    <property type="term" value="F:phosphatidylinositol-3-phosphate binding"/>
    <property type="evidence" value="ECO:0007669"/>
    <property type="project" value="TreeGrafter"/>
</dbReference>
<feature type="transmembrane region" description="Helical" evidence="13">
    <location>
        <begin position="2146"/>
        <end position="2166"/>
    </location>
</feature>
<feature type="compositionally biased region" description="Low complexity" evidence="12">
    <location>
        <begin position="364"/>
        <end position="378"/>
    </location>
</feature>
<evidence type="ECO:0000259" key="14">
    <source>
        <dbReference type="Pfam" id="PF13456"/>
    </source>
</evidence>
<evidence type="ECO:0000313" key="15">
    <source>
        <dbReference type="EMBL" id="CAA7030768.1"/>
    </source>
</evidence>
<comment type="caution">
    <text evidence="15">The sequence shown here is derived from an EMBL/GenBank/DDBJ whole genome shotgun (WGS) entry which is preliminary data.</text>
</comment>
<evidence type="ECO:0000256" key="2">
    <source>
        <dbReference type="ARBA" id="ARBA00004623"/>
    </source>
</evidence>
<dbReference type="EMBL" id="CACVBM020001097">
    <property type="protein sequence ID" value="CAA7030768.1"/>
    <property type="molecule type" value="Genomic_DNA"/>
</dbReference>
<keyword evidence="13" id="KW-1133">Transmembrane helix</keyword>
<evidence type="ECO:0000256" key="6">
    <source>
        <dbReference type="ARBA" id="ARBA00022824"/>
    </source>
</evidence>
<evidence type="ECO:0000256" key="4">
    <source>
        <dbReference type="ARBA" id="ARBA00018070"/>
    </source>
</evidence>
<keyword evidence="16" id="KW-1185">Reference proteome</keyword>
<dbReference type="Proteomes" id="UP000467841">
    <property type="component" value="Unassembled WGS sequence"/>
</dbReference>
<keyword evidence="13" id="KW-0812">Transmembrane</keyword>
<evidence type="ECO:0000256" key="8">
    <source>
        <dbReference type="ARBA" id="ARBA00023055"/>
    </source>
</evidence>
<keyword evidence="9 13" id="KW-0472">Membrane</keyword>
<proteinExistence type="inferred from homology"/>
<evidence type="ECO:0000256" key="9">
    <source>
        <dbReference type="ARBA" id="ARBA00023136"/>
    </source>
</evidence>
<dbReference type="GO" id="GO:0034727">
    <property type="term" value="P:piecemeal microautophagy of the nucleus"/>
    <property type="evidence" value="ECO:0007669"/>
    <property type="project" value="TreeGrafter"/>
</dbReference>
<accession>A0A6D2IT22</accession>
<evidence type="ECO:0000256" key="1">
    <source>
        <dbReference type="ARBA" id="ARBA00004406"/>
    </source>
</evidence>
<comment type="subcellular location">
    <subcellularLocation>
        <location evidence="1">Endoplasmic reticulum membrane</location>
        <topology evidence="1">Peripheral membrane protein</topology>
    </subcellularLocation>
    <subcellularLocation>
        <location evidence="2">Preautophagosomal structure membrane</location>
        <topology evidence="2">Peripheral membrane protein</topology>
    </subcellularLocation>
</comment>
<organism evidence="15 16">
    <name type="scientific">Microthlaspi erraticum</name>
    <dbReference type="NCBI Taxonomy" id="1685480"/>
    <lineage>
        <taxon>Eukaryota</taxon>
        <taxon>Viridiplantae</taxon>
        <taxon>Streptophyta</taxon>
        <taxon>Embryophyta</taxon>
        <taxon>Tracheophyta</taxon>
        <taxon>Spermatophyta</taxon>
        <taxon>Magnoliopsida</taxon>
        <taxon>eudicotyledons</taxon>
        <taxon>Gunneridae</taxon>
        <taxon>Pentapetalae</taxon>
        <taxon>rosids</taxon>
        <taxon>malvids</taxon>
        <taxon>Brassicales</taxon>
        <taxon>Brassicaceae</taxon>
        <taxon>Coluteocarpeae</taxon>
        <taxon>Microthlaspi</taxon>
    </lineage>
</organism>
<dbReference type="GO" id="GO:0034045">
    <property type="term" value="C:phagophore assembly site membrane"/>
    <property type="evidence" value="ECO:0007669"/>
    <property type="project" value="UniProtKB-SubCell"/>
</dbReference>
<comment type="similarity">
    <text evidence="3">Belongs to the ATG2 family.</text>
</comment>
<dbReference type="OrthoDB" id="18982at2759"/>
<dbReference type="PANTHER" id="PTHR13190">
    <property type="entry name" value="AUTOPHAGY-RELATED 2, ISOFORM A"/>
    <property type="match status" value="1"/>
</dbReference>
<name>A0A6D2IT22_9BRAS</name>
<evidence type="ECO:0000256" key="3">
    <source>
        <dbReference type="ARBA" id="ARBA00009714"/>
    </source>
</evidence>